<dbReference type="InterPro" id="IPR003661">
    <property type="entry name" value="HisK_dim/P_dom"/>
</dbReference>
<evidence type="ECO:0000256" key="7">
    <source>
        <dbReference type="ARBA" id="ARBA00022840"/>
    </source>
</evidence>
<feature type="domain" description="Histidine kinase" evidence="10">
    <location>
        <begin position="79"/>
        <end position="285"/>
    </location>
</feature>
<keyword evidence="9" id="KW-0175">Coiled coil</keyword>
<dbReference type="EC" id="2.7.13.3" evidence="2"/>
<keyword evidence="5" id="KW-0547">Nucleotide-binding</keyword>
<dbReference type="GO" id="GO:0000155">
    <property type="term" value="F:phosphorelay sensor kinase activity"/>
    <property type="evidence" value="ECO:0007669"/>
    <property type="project" value="InterPro"/>
</dbReference>
<evidence type="ECO:0000256" key="1">
    <source>
        <dbReference type="ARBA" id="ARBA00000085"/>
    </source>
</evidence>
<sequence>MTVDINWNVEMIDTANPVDLAAIDLETILAAWQTATERLQKTHEVLSLEVRRLSDELAVKNRELARQNRLADLGRAAAHVAHEVRNSLVPLTLDLSVLKRRVASEPANLELISHLETGFTEVEAAVNDMLHFTADRDPKRQPIDLAQLLVEICQALQPQFSAQQIEIEIDMPLDSMVLADREMLRRAVLNLVLNAVDAMPQGGELTICGCTTGAHFELEIADSGPGIPEDELRQLFEPFFTTKSNGSGLGLAIVNRIAAAHGGDVTVLNCPQGGAAFTVCLPLENSGSLHSFQKAA</sequence>
<dbReference type="Gene3D" id="1.10.287.130">
    <property type="match status" value="1"/>
</dbReference>
<evidence type="ECO:0000256" key="9">
    <source>
        <dbReference type="SAM" id="Coils"/>
    </source>
</evidence>
<keyword evidence="3" id="KW-0597">Phosphoprotein</keyword>
<evidence type="ECO:0000259" key="10">
    <source>
        <dbReference type="PROSITE" id="PS50109"/>
    </source>
</evidence>
<evidence type="ECO:0000256" key="5">
    <source>
        <dbReference type="ARBA" id="ARBA00022741"/>
    </source>
</evidence>
<accession>A0A518DQ65</accession>
<dbReference type="KEGG" id="lcre:Pla8534_17570"/>
<dbReference type="SUPFAM" id="SSF55874">
    <property type="entry name" value="ATPase domain of HSP90 chaperone/DNA topoisomerase II/histidine kinase"/>
    <property type="match status" value="1"/>
</dbReference>
<dbReference type="Pfam" id="PF02518">
    <property type="entry name" value="HATPase_c"/>
    <property type="match status" value="1"/>
</dbReference>
<dbReference type="InterPro" id="IPR036890">
    <property type="entry name" value="HATPase_C_sf"/>
</dbReference>
<keyword evidence="4 11" id="KW-0808">Transferase</keyword>
<protein>
    <recommendedName>
        <fullName evidence="2">histidine kinase</fullName>
        <ecNumber evidence="2">2.7.13.3</ecNumber>
    </recommendedName>
</protein>
<keyword evidence="8" id="KW-0902">Two-component regulatory system</keyword>
<dbReference type="Proteomes" id="UP000317648">
    <property type="component" value="Chromosome"/>
</dbReference>
<keyword evidence="12" id="KW-1185">Reference proteome</keyword>
<evidence type="ECO:0000256" key="8">
    <source>
        <dbReference type="ARBA" id="ARBA00023012"/>
    </source>
</evidence>
<reference evidence="11 12" key="1">
    <citation type="submission" date="2019-02" db="EMBL/GenBank/DDBJ databases">
        <title>Deep-cultivation of Planctomycetes and their phenomic and genomic characterization uncovers novel biology.</title>
        <authorList>
            <person name="Wiegand S."/>
            <person name="Jogler M."/>
            <person name="Boedeker C."/>
            <person name="Pinto D."/>
            <person name="Vollmers J."/>
            <person name="Rivas-Marin E."/>
            <person name="Kohn T."/>
            <person name="Peeters S.H."/>
            <person name="Heuer A."/>
            <person name="Rast P."/>
            <person name="Oberbeckmann S."/>
            <person name="Bunk B."/>
            <person name="Jeske O."/>
            <person name="Meyerdierks A."/>
            <person name="Storesund J.E."/>
            <person name="Kallscheuer N."/>
            <person name="Luecker S."/>
            <person name="Lage O.M."/>
            <person name="Pohl T."/>
            <person name="Merkel B.J."/>
            <person name="Hornburger P."/>
            <person name="Mueller R.-W."/>
            <person name="Bruemmer F."/>
            <person name="Labrenz M."/>
            <person name="Spormann A.M."/>
            <person name="Op den Camp H."/>
            <person name="Overmann J."/>
            <person name="Amann R."/>
            <person name="Jetten M.S.M."/>
            <person name="Mascher T."/>
            <person name="Medema M.H."/>
            <person name="Devos D.P."/>
            <person name="Kaster A.-K."/>
            <person name="Ovreas L."/>
            <person name="Rohde M."/>
            <person name="Galperin M.Y."/>
            <person name="Jogler C."/>
        </authorList>
    </citation>
    <scope>NUCLEOTIDE SEQUENCE [LARGE SCALE GENOMIC DNA]</scope>
    <source>
        <strain evidence="11 12">Pla85_3_4</strain>
    </source>
</reference>
<dbReference type="PANTHER" id="PTHR43065">
    <property type="entry name" value="SENSOR HISTIDINE KINASE"/>
    <property type="match status" value="1"/>
</dbReference>
<gene>
    <name evidence="11" type="primary">zraS_1</name>
    <name evidence="11" type="ORF">Pla8534_17570</name>
</gene>
<evidence type="ECO:0000313" key="11">
    <source>
        <dbReference type="EMBL" id="QDU93971.1"/>
    </source>
</evidence>
<evidence type="ECO:0000256" key="6">
    <source>
        <dbReference type="ARBA" id="ARBA00022777"/>
    </source>
</evidence>
<comment type="catalytic activity">
    <reaction evidence="1">
        <text>ATP + protein L-histidine = ADP + protein N-phospho-L-histidine.</text>
        <dbReference type="EC" id="2.7.13.3"/>
    </reaction>
</comment>
<name>A0A518DQ65_9BACT</name>
<dbReference type="Gene3D" id="3.30.565.10">
    <property type="entry name" value="Histidine kinase-like ATPase, C-terminal domain"/>
    <property type="match status" value="1"/>
</dbReference>
<evidence type="ECO:0000313" key="12">
    <source>
        <dbReference type="Proteomes" id="UP000317648"/>
    </source>
</evidence>
<dbReference type="SMART" id="SM00387">
    <property type="entry name" value="HATPase_c"/>
    <property type="match status" value="1"/>
</dbReference>
<dbReference type="AlphaFoldDB" id="A0A518DQ65"/>
<dbReference type="InterPro" id="IPR003594">
    <property type="entry name" value="HATPase_dom"/>
</dbReference>
<dbReference type="InterPro" id="IPR004358">
    <property type="entry name" value="Sig_transdc_His_kin-like_C"/>
</dbReference>
<dbReference type="InterPro" id="IPR036097">
    <property type="entry name" value="HisK_dim/P_sf"/>
</dbReference>
<dbReference type="PANTHER" id="PTHR43065:SF10">
    <property type="entry name" value="PEROXIDE STRESS-ACTIVATED HISTIDINE KINASE MAK3"/>
    <property type="match status" value="1"/>
</dbReference>
<dbReference type="PROSITE" id="PS50109">
    <property type="entry name" value="HIS_KIN"/>
    <property type="match status" value="1"/>
</dbReference>
<dbReference type="SUPFAM" id="SSF47384">
    <property type="entry name" value="Homodimeric domain of signal transducing histidine kinase"/>
    <property type="match status" value="1"/>
</dbReference>
<dbReference type="InterPro" id="IPR005467">
    <property type="entry name" value="His_kinase_dom"/>
</dbReference>
<dbReference type="PRINTS" id="PR00344">
    <property type="entry name" value="BCTRLSENSOR"/>
</dbReference>
<proteinExistence type="predicted"/>
<dbReference type="RefSeq" id="WP_231756560.1">
    <property type="nucleotide sequence ID" value="NZ_CP036433.1"/>
</dbReference>
<dbReference type="CDD" id="cd00082">
    <property type="entry name" value="HisKA"/>
    <property type="match status" value="1"/>
</dbReference>
<dbReference type="EMBL" id="CP036433">
    <property type="protein sequence ID" value="QDU93971.1"/>
    <property type="molecule type" value="Genomic_DNA"/>
</dbReference>
<dbReference type="CDD" id="cd00075">
    <property type="entry name" value="HATPase"/>
    <property type="match status" value="1"/>
</dbReference>
<keyword evidence="7" id="KW-0067">ATP-binding</keyword>
<evidence type="ECO:0000256" key="2">
    <source>
        <dbReference type="ARBA" id="ARBA00012438"/>
    </source>
</evidence>
<evidence type="ECO:0000256" key="3">
    <source>
        <dbReference type="ARBA" id="ARBA00022553"/>
    </source>
</evidence>
<evidence type="ECO:0000256" key="4">
    <source>
        <dbReference type="ARBA" id="ARBA00022679"/>
    </source>
</evidence>
<dbReference type="GO" id="GO:0005524">
    <property type="term" value="F:ATP binding"/>
    <property type="evidence" value="ECO:0007669"/>
    <property type="project" value="UniProtKB-KW"/>
</dbReference>
<organism evidence="11 12">
    <name type="scientific">Lignipirellula cremea</name>
    <dbReference type="NCBI Taxonomy" id="2528010"/>
    <lineage>
        <taxon>Bacteria</taxon>
        <taxon>Pseudomonadati</taxon>
        <taxon>Planctomycetota</taxon>
        <taxon>Planctomycetia</taxon>
        <taxon>Pirellulales</taxon>
        <taxon>Pirellulaceae</taxon>
        <taxon>Lignipirellula</taxon>
    </lineage>
</organism>
<feature type="coiled-coil region" evidence="9">
    <location>
        <begin position="36"/>
        <end position="70"/>
    </location>
</feature>
<keyword evidence="6" id="KW-0418">Kinase</keyword>